<evidence type="ECO:0000313" key="5">
    <source>
        <dbReference type="Proteomes" id="UP000260025"/>
    </source>
</evidence>
<accession>A0A3E2VUG4</accession>
<dbReference type="RefSeq" id="WP_117443501.1">
    <property type="nucleotide sequence ID" value="NZ_JAJFEN010000004.1"/>
</dbReference>
<evidence type="ECO:0000313" key="4">
    <source>
        <dbReference type="EMBL" id="RGC14737.1"/>
    </source>
</evidence>
<gene>
    <name evidence="4" type="ORF">DXA38_12705</name>
</gene>
<feature type="transmembrane region" description="Helical" evidence="2">
    <location>
        <begin position="157"/>
        <end position="178"/>
    </location>
</feature>
<reference evidence="4 5" key="1">
    <citation type="submission" date="2018-08" db="EMBL/GenBank/DDBJ databases">
        <title>A genome reference for cultivated species of the human gut microbiota.</title>
        <authorList>
            <person name="Zou Y."/>
            <person name="Xue W."/>
            <person name="Luo G."/>
        </authorList>
    </citation>
    <scope>NUCLEOTIDE SEQUENCE [LARGE SCALE GENOMIC DNA]</scope>
    <source>
        <strain evidence="4 5">OF01-2LB</strain>
    </source>
</reference>
<dbReference type="Gene3D" id="3.30.565.10">
    <property type="entry name" value="Histidine kinase-like ATPase, C-terminal domain"/>
    <property type="match status" value="1"/>
</dbReference>
<keyword evidence="2" id="KW-0812">Transmembrane</keyword>
<keyword evidence="1" id="KW-0175">Coiled coil</keyword>
<feature type="transmembrane region" description="Helical" evidence="2">
    <location>
        <begin position="92"/>
        <end position="113"/>
    </location>
</feature>
<feature type="transmembrane region" description="Helical" evidence="2">
    <location>
        <begin position="36"/>
        <end position="56"/>
    </location>
</feature>
<feature type="domain" description="Sensor histidine kinase NatK-like C-terminal" evidence="3">
    <location>
        <begin position="326"/>
        <end position="427"/>
    </location>
</feature>
<protein>
    <submittedName>
        <fullName evidence="4">GHKL domain-containing protein</fullName>
    </submittedName>
</protein>
<dbReference type="Proteomes" id="UP000260025">
    <property type="component" value="Unassembled WGS sequence"/>
</dbReference>
<dbReference type="AlphaFoldDB" id="A0A3E2VUG4"/>
<sequence length="432" mass="50545">MNDLTGYNEIIYAFFTYLFIYRITKCQITLSNIKKIMFLILCAFILVIDVVLFTWFPMETEYGISQHLPGVFEYITVIIFLIAVAGKELAKMLYYCVFGYTIVLGINLCMSVSRIWINWFNHESTYLILKILLLIISDIGFRYLLHKPANYKKKDWYIFSLLAIIACFYVYFILEILPEMDFADGVSIDYLSIYMMLFLITIYMVFYKYLTVLGNRNQSLDEAEYRLDNQRQQKQLLEELKKANQENRKLRHDLKHHFHSLEYMMDTDPEKAKSYLHELSEHVEAVKVLTTKNQVLDYIINSKMVVCRTKGIAFTYEVQDDLKQMQDFDLISLLSNALDNAIEAQDYVDNKFISCKILDGKTATKILIENACDTVRLQKSEDTYLTIKQNKGQHGIGMGRIKTIAESYHGYMKVIVQGSFLLEISIPKKKCE</sequence>
<dbReference type="GO" id="GO:0042802">
    <property type="term" value="F:identical protein binding"/>
    <property type="evidence" value="ECO:0007669"/>
    <property type="project" value="TreeGrafter"/>
</dbReference>
<proteinExistence type="predicted"/>
<dbReference type="Pfam" id="PF14501">
    <property type="entry name" value="HATPase_c_5"/>
    <property type="match status" value="1"/>
</dbReference>
<feature type="coiled-coil region" evidence="1">
    <location>
        <begin position="220"/>
        <end position="253"/>
    </location>
</feature>
<dbReference type="PANTHER" id="PTHR40448">
    <property type="entry name" value="TWO-COMPONENT SENSOR HISTIDINE KINASE"/>
    <property type="match status" value="1"/>
</dbReference>
<name>A0A3E2VUG4_CLOIN</name>
<dbReference type="InterPro" id="IPR036890">
    <property type="entry name" value="HATPase_C_sf"/>
</dbReference>
<dbReference type="OrthoDB" id="9156435at2"/>
<feature type="transmembrane region" description="Helical" evidence="2">
    <location>
        <begin position="125"/>
        <end position="145"/>
    </location>
</feature>
<dbReference type="SUPFAM" id="SSF55874">
    <property type="entry name" value="ATPase domain of HSP90 chaperone/DNA topoisomerase II/histidine kinase"/>
    <property type="match status" value="1"/>
</dbReference>
<keyword evidence="2" id="KW-0472">Membrane</keyword>
<evidence type="ECO:0000256" key="1">
    <source>
        <dbReference type="SAM" id="Coils"/>
    </source>
</evidence>
<dbReference type="InterPro" id="IPR032834">
    <property type="entry name" value="NatK-like_C"/>
</dbReference>
<dbReference type="EMBL" id="QVEV01000018">
    <property type="protein sequence ID" value="RGC14737.1"/>
    <property type="molecule type" value="Genomic_DNA"/>
</dbReference>
<keyword evidence="2" id="KW-1133">Transmembrane helix</keyword>
<feature type="transmembrane region" description="Helical" evidence="2">
    <location>
        <begin position="68"/>
        <end position="85"/>
    </location>
</feature>
<organism evidence="4 5">
    <name type="scientific">Clostridium innocuum</name>
    <dbReference type="NCBI Taxonomy" id="1522"/>
    <lineage>
        <taxon>Bacteria</taxon>
        <taxon>Bacillati</taxon>
        <taxon>Bacillota</taxon>
        <taxon>Clostridia</taxon>
        <taxon>Eubacteriales</taxon>
        <taxon>Clostridiaceae</taxon>
        <taxon>Clostridium</taxon>
    </lineage>
</organism>
<dbReference type="PANTHER" id="PTHR40448:SF1">
    <property type="entry name" value="TWO-COMPONENT SENSOR HISTIDINE KINASE"/>
    <property type="match status" value="1"/>
</dbReference>
<evidence type="ECO:0000256" key="2">
    <source>
        <dbReference type="SAM" id="Phobius"/>
    </source>
</evidence>
<feature type="transmembrane region" description="Helical" evidence="2">
    <location>
        <begin position="6"/>
        <end position="24"/>
    </location>
</feature>
<feature type="transmembrane region" description="Helical" evidence="2">
    <location>
        <begin position="190"/>
        <end position="210"/>
    </location>
</feature>
<evidence type="ECO:0000259" key="3">
    <source>
        <dbReference type="Pfam" id="PF14501"/>
    </source>
</evidence>
<comment type="caution">
    <text evidence="4">The sequence shown here is derived from an EMBL/GenBank/DDBJ whole genome shotgun (WGS) entry which is preliminary data.</text>
</comment>